<reference evidence="2" key="2">
    <citation type="submission" date="2021-09" db="EMBL/GenBank/DDBJ databases">
        <authorList>
            <person name="Jia N."/>
            <person name="Wang J."/>
            <person name="Shi W."/>
            <person name="Du L."/>
            <person name="Sun Y."/>
            <person name="Zhan W."/>
            <person name="Jiang J."/>
            <person name="Wang Q."/>
            <person name="Zhang B."/>
            <person name="Ji P."/>
            <person name="Sakyi L.B."/>
            <person name="Cui X."/>
            <person name="Yuan T."/>
            <person name="Jiang B."/>
            <person name="Yang W."/>
            <person name="Lam T.T.-Y."/>
            <person name="Chang Q."/>
            <person name="Ding S."/>
            <person name="Wang X."/>
            <person name="Zhu J."/>
            <person name="Ruan X."/>
            <person name="Zhao L."/>
            <person name="Wei J."/>
            <person name="Que T."/>
            <person name="Du C."/>
            <person name="Cheng J."/>
            <person name="Dai P."/>
            <person name="Han X."/>
            <person name="Huang E."/>
            <person name="Gao Y."/>
            <person name="Liu J."/>
            <person name="Shao H."/>
            <person name="Ye R."/>
            <person name="Li L."/>
            <person name="Wei W."/>
            <person name="Wang X."/>
            <person name="Wang C."/>
            <person name="Huo Q."/>
            <person name="Li W."/>
            <person name="Guo W."/>
            <person name="Chen H."/>
            <person name="Chen S."/>
            <person name="Zhou L."/>
            <person name="Zhou L."/>
            <person name="Ni X."/>
            <person name="Tian J."/>
            <person name="Zhou Y."/>
            <person name="Sheng Y."/>
            <person name="Liu T."/>
            <person name="Pan Y."/>
            <person name="Xia L."/>
            <person name="Li J."/>
            <person name="Zhao F."/>
            <person name="Cao W."/>
        </authorList>
    </citation>
    <scope>NUCLEOTIDE SEQUENCE</scope>
    <source>
        <strain evidence="2">Rsan-2018</strain>
        <tissue evidence="2">Larvae</tissue>
    </source>
</reference>
<feature type="region of interest" description="Disordered" evidence="1">
    <location>
        <begin position="75"/>
        <end position="170"/>
    </location>
</feature>
<evidence type="ECO:0000313" key="3">
    <source>
        <dbReference type="Proteomes" id="UP000821837"/>
    </source>
</evidence>
<dbReference type="VEuPathDB" id="VectorBase:RSAN_041478"/>
<proteinExistence type="predicted"/>
<accession>A0A9D4SQR5</accession>
<feature type="compositionally biased region" description="Polar residues" evidence="1">
    <location>
        <begin position="130"/>
        <end position="147"/>
    </location>
</feature>
<evidence type="ECO:0000256" key="1">
    <source>
        <dbReference type="SAM" id="MobiDB-lite"/>
    </source>
</evidence>
<gene>
    <name evidence="2" type="ORF">HPB52_012778</name>
</gene>
<dbReference type="Proteomes" id="UP000821837">
    <property type="component" value="Chromosome 8"/>
</dbReference>
<sequence length="202" mass="22883">MGCYALALLPFPPFVPANVDNKQGRKRDLKVKQRQTQNFNHVHAARDLPTLVWVRYLKCKWEIIQQADTPRSYRFQTEHGHVGRNRKRLVPLPASQKKAQPAPSSLRFDTDDEDFEPSTVAGPQAALYNGASSQRGDSLRSDSNNSLPKPVNDAPAEISRVPATTTRSGRKGFVSDHYRVVTQEREMWHGVSPTVRRTRRVV</sequence>
<protein>
    <submittedName>
        <fullName evidence="2">Uncharacterized protein</fullName>
    </submittedName>
</protein>
<comment type="caution">
    <text evidence="2">The sequence shown here is derived from an EMBL/GenBank/DDBJ whole genome shotgun (WGS) entry which is preliminary data.</text>
</comment>
<keyword evidence="3" id="KW-1185">Reference proteome</keyword>
<dbReference type="EMBL" id="JABSTV010001254">
    <property type="protein sequence ID" value="KAH7939472.1"/>
    <property type="molecule type" value="Genomic_DNA"/>
</dbReference>
<reference evidence="2" key="1">
    <citation type="journal article" date="2020" name="Cell">
        <title>Large-Scale Comparative Analyses of Tick Genomes Elucidate Their Genetic Diversity and Vector Capacities.</title>
        <authorList>
            <consortium name="Tick Genome and Microbiome Consortium (TIGMIC)"/>
            <person name="Jia N."/>
            <person name="Wang J."/>
            <person name="Shi W."/>
            <person name="Du L."/>
            <person name="Sun Y."/>
            <person name="Zhan W."/>
            <person name="Jiang J.F."/>
            <person name="Wang Q."/>
            <person name="Zhang B."/>
            <person name="Ji P."/>
            <person name="Bell-Sakyi L."/>
            <person name="Cui X.M."/>
            <person name="Yuan T.T."/>
            <person name="Jiang B.G."/>
            <person name="Yang W.F."/>
            <person name="Lam T.T."/>
            <person name="Chang Q.C."/>
            <person name="Ding S.J."/>
            <person name="Wang X.J."/>
            <person name="Zhu J.G."/>
            <person name="Ruan X.D."/>
            <person name="Zhao L."/>
            <person name="Wei J.T."/>
            <person name="Ye R.Z."/>
            <person name="Que T.C."/>
            <person name="Du C.H."/>
            <person name="Zhou Y.H."/>
            <person name="Cheng J.X."/>
            <person name="Dai P.F."/>
            <person name="Guo W.B."/>
            <person name="Han X.H."/>
            <person name="Huang E.J."/>
            <person name="Li L.F."/>
            <person name="Wei W."/>
            <person name="Gao Y.C."/>
            <person name="Liu J.Z."/>
            <person name="Shao H.Z."/>
            <person name="Wang X."/>
            <person name="Wang C.C."/>
            <person name="Yang T.C."/>
            <person name="Huo Q.B."/>
            <person name="Li W."/>
            <person name="Chen H.Y."/>
            <person name="Chen S.E."/>
            <person name="Zhou L.G."/>
            <person name="Ni X.B."/>
            <person name="Tian J.H."/>
            <person name="Sheng Y."/>
            <person name="Liu T."/>
            <person name="Pan Y.S."/>
            <person name="Xia L.Y."/>
            <person name="Li J."/>
            <person name="Zhao F."/>
            <person name="Cao W.C."/>
        </authorList>
    </citation>
    <scope>NUCLEOTIDE SEQUENCE</scope>
    <source>
        <strain evidence="2">Rsan-2018</strain>
    </source>
</reference>
<organism evidence="2 3">
    <name type="scientific">Rhipicephalus sanguineus</name>
    <name type="common">Brown dog tick</name>
    <name type="synonym">Ixodes sanguineus</name>
    <dbReference type="NCBI Taxonomy" id="34632"/>
    <lineage>
        <taxon>Eukaryota</taxon>
        <taxon>Metazoa</taxon>
        <taxon>Ecdysozoa</taxon>
        <taxon>Arthropoda</taxon>
        <taxon>Chelicerata</taxon>
        <taxon>Arachnida</taxon>
        <taxon>Acari</taxon>
        <taxon>Parasitiformes</taxon>
        <taxon>Ixodida</taxon>
        <taxon>Ixodoidea</taxon>
        <taxon>Ixodidae</taxon>
        <taxon>Rhipicephalinae</taxon>
        <taxon>Rhipicephalus</taxon>
        <taxon>Rhipicephalus</taxon>
    </lineage>
</organism>
<name>A0A9D4SQR5_RHISA</name>
<evidence type="ECO:0000313" key="2">
    <source>
        <dbReference type="EMBL" id="KAH7939472.1"/>
    </source>
</evidence>
<dbReference type="AlphaFoldDB" id="A0A9D4SQR5"/>